<dbReference type="OrthoDB" id="194531at2"/>
<evidence type="ECO:0000313" key="3">
    <source>
        <dbReference type="Proteomes" id="UP000199233"/>
    </source>
</evidence>
<dbReference type="InterPro" id="IPR009943">
    <property type="entry name" value="DUF1475"/>
</dbReference>
<evidence type="ECO:0000313" key="2">
    <source>
        <dbReference type="EMBL" id="SEQ33902.1"/>
    </source>
</evidence>
<feature type="transmembrane region" description="Helical" evidence="1">
    <location>
        <begin position="71"/>
        <end position="90"/>
    </location>
</feature>
<dbReference type="Pfam" id="PF07343">
    <property type="entry name" value="DUF1475"/>
    <property type="match status" value="1"/>
</dbReference>
<accession>A0A1H9F7J0</accession>
<dbReference type="PANTHER" id="PTHR36318">
    <property type="entry name" value="OS06G0581300 PROTEIN"/>
    <property type="match status" value="1"/>
</dbReference>
<organism evidence="2 3">
    <name type="scientific">Solimonas aquatica</name>
    <dbReference type="NCBI Taxonomy" id="489703"/>
    <lineage>
        <taxon>Bacteria</taxon>
        <taxon>Pseudomonadati</taxon>
        <taxon>Pseudomonadota</taxon>
        <taxon>Gammaproteobacteria</taxon>
        <taxon>Nevskiales</taxon>
        <taxon>Nevskiaceae</taxon>
        <taxon>Solimonas</taxon>
    </lineage>
</organism>
<reference evidence="2 3" key="1">
    <citation type="submission" date="2016-10" db="EMBL/GenBank/DDBJ databases">
        <authorList>
            <person name="de Groot N.N."/>
        </authorList>
    </citation>
    <scope>NUCLEOTIDE SEQUENCE [LARGE SCALE GENOMIC DNA]</scope>
    <source>
        <strain evidence="2 3">DSM 25927</strain>
    </source>
</reference>
<dbReference type="Proteomes" id="UP000199233">
    <property type="component" value="Unassembled WGS sequence"/>
</dbReference>
<keyword evidence="1" id="KW-0472">Membrane</keyword>
<dbReference type="AlphaFoldDB" id="A0A1H9F7J0"/>
<protein>
    <recommendedName>
        <fullName evidence="4">DUF1475 domain-containing protein</fullName>
    </recommendedName>
</protein>
<dbReference type="STRING" id="489703.SAMN04488038_105279"/>
<dbReference type="PANTHER" id="PTHR36318:SF3">
    <property type="entry name" value="OS06G0581300 PROTEIN"/>
    <property type="match status" value="1"/>
</dbReference>
<dbReference type="EMBL" id="FOFS01000005">
    <property type="protein sequence ID" value="SEQ33902.1"/>
    <property type="molecule type" value="Genomic_DNA"/>
</dbReference>
<proteinExistence type="predicted"/>
<evidence type="ECO:0008006" key="4">
    <source>
        <dbReference type="Google" id="ProtNLM"/>
    </source>
</evidence>
<evidence type="ECO:0000256" key="1">
    <source>
        <dbReference type="SAM" id="Phobius"/>
    </source>
</evidence>
<dbReference type="RefSeq" id="WP_093284501.1">
    <property type="nucleotide sequence ID" value="NZ_FOFS01000005.1"/>
</dbReference>
<name>A0A1H9F7J0_9GAMM</name>
<keyword evidence="1" id="KW-1133">Transmembrane helix</keyword>
<keyword evidence="3" id="KW-1185">Reference proteome</keyword>
<feature type="transmembrane region" description="Helical" evidence="1">
    <location>
        <begin position="38"/>
        <end position="59"/>
    </location>
</feature>
<sequence>MLKLKLIFTLFLLAILAATGWASLQLPIFETPREVATHPWFIATLVDTYLGFFTFWLWLAYKERSNLARVIWLLLICALGNIAMASYVLIQLWRLPADARVEDLLLRRA</sequence>
<keyword evidence="1" id="KW-0812">Transmembrane</keyword>
<gene>
    <name evidence="2" type="ORF">SAMN04488038_105279</name>
</gene>